<dbReference type="InterPro" id="IPR036823">
    <property type="entry name" value="Ribosomal_uS7_dom_sf"/>
</dbReference>
<dbReference type="GO" id="GO:0005840">
    <property type="term" value="C:ribosome"/>
    <property type="evidence" value="ECO:0007669"/>
    <property type="project" value="UniProtKB-KW"/>
</dbReference>
<protein>
    <recommendedName>
        <fullName evidence="4">Small ribosomal subunit protein uS7 domain-containing protein</fullName>
    </recommendedName>
</protein>
<keyword evidence="3" id="KW-0687">Ribonucleoprotein</keyword>
<keyword evidence="6" id="KW-1185">Reference proteome</keyword>
<accession>A0A0C9VMP3</accession>
<evidence type="ECO:0000313" key="5">
    <source>
        <dbReference type="EMBL" id="KIJ38926.1"/>
    </source>
</evidence>
<dbReference type="GO" id="GO:1990904">
    <property type="term" value="C:ribonucleoprotein complex"/>
    <property type="evidence" value="ECO:0007669"/>
    <property type="project" value="UniProtKB-KW"/>
</dbReference>
<dbReference type="OrthoDB" id="9972728at2759"/>
<evidence type="ECO:0000259" key="4">
    <source>
        <dbReference type="Pfam" id="PF00177"/>
    </source>
</evidence>
<comment type="similarity">
    <text evidence="1">Belongs to the universal ribosomal protein uS7 family.</text>
</comment>
<dbReference type="Pfam" id="PF00177">
    <property type="entry name" value="Ribosomal_S7"/>
    <property type="match status" value="1"/>
</dbReference>
<evidence type="ECO:0000313" key="6">
    <source>
        <dbReference type="Proteomes" id="UP000054279"/>
    </source>
</evidence>
<feature type="domain" description="Small ribosomal subunit protein uS7" evidence="4">
    <location>
        <begin position="76"/>
        <end position="192"/>
    </location>
</feature>
<dbReference type="InterPro" id="IPR023798">
    <property type="entry name" value="Ribosomal_uS7_dom"/>
</dbReference>
<sequence length="238" mass="26866">MLPKIRCGIIEVAHSCRRPYLVHGVRSNSTHSDLPDFNGEPVPLPPSLAPTESALAVYRIAQAARVIPPPLDVPPESDPLLAYLTNRIMEDGKRHTAEKRVSRMLLYLYGWTRAAPFPIFRRAVELTSPSVRLVTSSLTRTKSVQVPIALSEKQRTYYAITWLLDASTPFKKLGKTVEERLARTVLDVVRAELPAGQRDRTADEKLAKTLPEPLRKKWNVHHQAMVNRSNVRDVKPKK</sequence>
<keyword evidence="2" id="KW-0689">Ribosomal protein</keyword>
<evidence type="ECO:0000256" key="1">
    <source>
        <dbReference type="ARBA" id="ARBA00007151"/>
    </source>
</evidence>
<proteinExistence type="inferred from homology"/>
<dbReference type="HOGENOM" id="CLU_072226_2_1_1"/>
<name>A0A0C9VMP3_SPHS4</name>
<dbReference type="SUPFAM" id="SSF47973">
    <property type="entry name" value="Ribosomal protein S7"/>
    <property type="match status" value="1"/>
</dbReference>
<dbReference type="AlphaFoldDB" id="A0A0C9VMP3"/>
<dbReference type="Gene3D" id="1.10.455.10">
    <property type="entry name" value="Ribosomal protein S7 domain"/>
    <property type="match status" value="1"/>
</dbReference>
<gene>
    <name evidence="5" type="ORF">M422DRAFT_32990</name>
</gene>
<evidence type="ECO:0000256" key="3">
    <source>
        <dbReference type="ARBA" id="ARBA00023274"/>
    </source>
</evidence>
<evidence type="ECO:0000256" key="2">
    <source>
        <dbReference type="ARBA" id="ARBA00022980"/>
    </source>
</evidence>
<dbReference type="EMBL" id="KN837156">
    <property type="protein sequence ID" value="KIJ38926.1"/>
    <property type="molecule type" value="Genomic_DNA"/>
</dbReference>
<reference evidence="5 6" key="1">
    <citation type="submission" date="2014-06" db="EMBL/GenBank/DDBJ databases">
        <title>Evolutionary Origins and Diversification of the Mycorrhizal Mutualists.</title>
        <authorList>
            <consortium name="DOE Joint Genome Institute"/>
            <consortium name="Mycorrhizal Genomics Consortium"/>
            <person name="Kohler A."/>
            <person name="Kuo A."/>
            <person name="Nagy L.G."/>
            <person name="Floudas D."/>
            <person name="Copeland A."/>
            <person name="Barry K.W."/>
            <person name="Cichocki N."/>
            <person name="Veneault-Fourrey C."/>
            <person name="LaButti K."/>
            <person name="Lindquist E.A."/>
            <person name="Lipzen A."/>
            <person name="Lundell T."/>
            <person name="Morin E."/>
            <person name="Murat C."/>
            <person name="Riley R."/>
            <person name="Ohm R."/>
            <person name="Sun H."/>
            <person name="Tunlid A."/>
            <person name="Henrissat B."/>
            <person name="Grigoriev I.V."/>
            <person name="Hibbett D.S."/>
            <person name="Martin F."/>
        </authorList>
    </citation>
    <scope>NUCLEOTIDE SEQUENCE [LARGE SCALE GENOMIC DNA]</scope>
    <source>
        <strain evidence="5 6">SS14</strain>
    </source>
</reference>
<dbReference type="Proteomes" id="UP000054279">
    <property type="component" value="Unassembled WGS sequence"/>
</dbReference>
<organism evidence="5 6">
    <name type="scientific">Sphaerobolus stellatus (strain SS14)</name>
    <dbReference type="NCBI Taxonomy" id="990650"/>
    <lineage>
        <taxon>Eukaryota</taxon>
        <taxon>Fungi</taxon>
        <taxon>Dikarya</taxon>
        <taxon>Basidiomycota</taxon>
        <taxon>Agaricomycotina</taxon>
        <taxon>Agaricomycetes</taxon>
        <taxon>Phallomycetidae</taxon>
        <taxon>Geastrales</taxon>
        <taxon>Sphaerobolaceae</taxon>
        <taxon>Sphaerobolus</taxon>
    </lineage>
</organism>